<dbReference type="Proteomes" id="UP001150581">
    <property type="component" value="Unassembled WGS sequence"/>
</dbReference>
<evidence type="ECO:0000313" key="2">
    <source>
        <dbReference type="Proteomes" id="UP001150581"/>
    </source>
</evidence>
<gene>
    <name evidence="1" type="ORF">LPJ66_008880</name>
</gene>
<comment type="caution">
    <text evidence="1">The sequence shown here is derived from an EMBL/GenBank/DDBJ whole genome shotgun (WGS) entry which is preliminary data.</text>
</comment>
<dbReference type="EMBL" id="JANBPG010001889">
    <property type="protein sequence ID" value="KAJ1887873.1"/>
    <property type="molecule type" value="Genomic_DNA"/>
</dbReference>
<keyword evidence="2" id="KW-1185">Reference proteome</keyword>
<organism evidence="1 2">
    <name type="scientific">Kickxella alabastrina</name>
    <dbReference type="NCBI Taxonomy" id="61397"/>
    <lineage>
        <taxon>Eukaryota</taxon>
        <taxon>Fungi</taxon>
        <taxon>Fungi incertae sedis</taxon>
        <taxon>Zoopagomycota</taxon>
        <taxon>Kickxellomycotina</taxon>
        <taxon>Kickxellomycetes</taxon>
        <taxon>Kickxellales</taxon>
        <taxon>Kickxellaceae</taxon>
        <taxon>Kickxella</taxon>
    </lineage>
</organism>
<sequence>MPRGISASPPVLVASGTSGTATGRGTERMAADLVRHALACHASNKPIRREGIREQIISGSNVRAMKSIFDRANEMLAQDFGLTMVPLPSHEKTLMYGANSNDPAQESQHIGPTKTSAPVNRWVLQSVLPDSMRRDLELEQSDNEKAILGFAATVLSLIFVSNMSVSMDQLVMYVRKLGPPECIRTTESTRESLAAGSLSDAQMESTAREAVNYLVRQGYLDKVAASAASGSRGETQSTQLATQQASNDIAESDIGVEYTWGPAAKTKFQPIDMARFIAAVTGQECTSEFVKTIGRAYGKNITDQETR</sequence>
<accession>A0ACC1I550</accession>
<proteinExistence type="predicted"/>
<name>A0ACC1I550_9FUNG</name>
<evidence type="ECO:0000313" key="1">
    <source>
        <dbReference type="EMBL" id="KAJ1887873.1"/>
    </source>
</evidence>
<reference evidence="1" key="1">
    <citation type="submission" date="2022-07" db="EMBL/GenBank/DDBJ databases">
        <title>Phylogenomic reconstructions and comparative analyses of Kickxellomycotina fungi.</title>
        <authorList>
            <person name="Reynolds N.K."/>
            <person name="Stajich J.E."/>
            <person name="Barry K."/>
            <person name="Grigoriev I.V."/>
            <person name="Crous P."/>
            <person name="Smith M.E."/>
        </authorList>
    </citation>
    <scope>NUCLEOTIDE SEQUENCE</scope>
    <source>
        <strain evidence="1">Benny 63K</strain>
    </source>
</reference>
<protein>
    <submittedName>
        <fullName evidence="1">Uncharacterized protein</fullName>
    </submittedName>
</protein>